<evidence type="ECO:0000313" key="2">
    <source>
        <dbReference type="EMBL" id="CAA9307179.1"/>
    </source>
</evidence>
<accession>A0A6J4KK62</accession>
<feature type="region of interest" description="Disordered" evidence="1">
    <location>
        <begin position="1"/>
        <end position="37"/>
    </location>
</feature>
<sequence length="37" mass="4032">MPLSRGGGRRLARPTTDVPRRAPQQLTAARHVRGPVV</sequence>
<dbReference type="AlphaFoldDB" id="A0A6J4KK62"/>
<protein>
    <submittedName>
        <fullName evidence="2">Uncharacterized protein</fullName>
    </submittedName>
</protein>
<organism evidence="2">
    <name type="scientific">uncultured Friedmanniella sp</name>
    <dbReference type="NCBI Taxonomy" id="335381"/>
    <lineage>
        <taxon>Bacteria</taxon>
        <taxon>Bacillati</taxon>
        <taxon>Actinomycetota</taxon>
        <taxon>Actinomycetes</taxon>
        <taxon>Propionibacteriales</taxon>
        <taxon>Nocardioidaceae</taxon>
        <taxon>Friedmanniella</taxon>
        <taxon>environmental samples</taxon>
    </lineage>
</organism>
<gene>
    <name evidence="2" type="ORF">AVDCRST_MAG48-1785</name>
</gene>
<evidence type="ECO:0000256" key="1">
    <source>
        <dbReference type="SAM" id="MobiDB-lite"/>
    </source>
</evidence>
<reference evidence="2" key="1">
    <citation type="submission" date="2020-02" db="EMBL/GenBank/DDBJ databases">
        <authorList>
            <person name="Meier V. D."/>
        </authorList>
    </citation>
    <scope>NUCLEOTIDE SEQUENCE</scope>
    <source>
        <strain evidence="2">AVDCRST_MAG48</strain>
    </source>
</reference>
<proteinExistence type="predicted"/>
<name>A0A6J4KK62_9ACTN</name>
<dbReference type="EMBL" id="CADCTS010000259">
    <property type="protein sequence ID" value="CAA9307179.1"/>
    <property type="molecule type" value="Genomic_DNA"/>
</dbReference>